<gene>
    <name evidence="6" type="ORF">ACJIZ3_014241</name>
</gene>
<dbReference type="Pfam" id="PF00445">
    <property type="entry name" value="Ribonuclease_T2"/>
    <property type="match status" value="1"/>
</dbReference>
<dbReference type="GO" id="GO:0004519">
    <property type="term" value="F:endonuclease activity"/>
    <property type="evidence" value="ECO:0007669"/>
    <property type="project" value="UniProtKB-KW"/>
</dbReference>
<dbReference type="InterPro" id="IPR001568">
    <property type="entry name" value="RNase_T2-like"/>
</dbReference>
<protein>
    <submittedName>
        <fullName evidence="6">Uncharacterized protein</fullName>
    </submittedName>
</protein>
<comment type="caution">
    <text evidence="6">The sequence shown here is derived from an EMBL/GenBank/DDBJ whole genome shotgun (WGS) entry which is preliminary data.</text>
</comment>
<keyword evidence="2" id="KW-0540">Nuclease</keyword>
<keyword evidence="7" id="KW-1185">Reference proteome</keyword>
<evidence type="ECO:0000313" key="6">
    <source>
        <dbReference type="EMBL" id="KAL3812973.1"/>
    </source>
</evidence>
<accession>A0ABD3RJ24</accession>
<sequence>MDCKSFLFLVLVSFLLLFPGVDYFSSSQKEPQFEYFSLVLQWPNSFCHLHADKCNIYPVPRDFTIHGLWPDNVTVELRDCITAPIFDPTILTIELKTKLNEYWPDLTNSNPKALSLVESQWHKHGRCAYPYYSQVAYLWKAVDLRLTANVLEFLKEDNISPDDNRFVALIPVRGIFINPVPTGLKLLKVPKKKNVS</sequence>
<dbReference type="PROSITE" id="PS00530">
    <property type="entry name" value="RNASE_T2_1"/>
    <property type="match status" value="1"/>
</dbReference>
<dbReference type="InterPro" id="IPR036430">
    <property type="entry name" value="RNase_T2-like_sf"/>
</dbReference>
<keyword evidence="2" id="KW-0255">Endonuclease</keyword>
<evidence type="ECO:0000256" key="1">
    <source>
        <dbReference type="ARBA" id="ARBA00007469"/>
    </source>
</evidence>
<evidence type="ECO:0000256" key="4">
    <source>
        <dbReference type="RuleBase" id="RU004328"/>
    </source>
</evidence>
<keyword evidence="5" id="KW-0732">Signal</keyword>
<evidence type="ECO:0000256" key="5">
    <source>
        <dbReference type="SAM" id="SignalP"/>
    </source>
</evidence>
<dbReference type="GO" id="GO:0006401">
    <property type="term" value="P:RNA catabolic process"/>
    <property type="evidence" value="ECO:0007669"/>
    <property type="project" value="UniProtKB-ARBA"/>
</dbReference>
<dbReference type="SUPFAM" id="SSF55895">
    <property type="entry name" value="Ribonuclease Rh-like"/>
    <property type="match status" value="1"/>
</dbReference>
<keyword evidence="3" id="KW-0378">Hydrolase</keyword>
<evidence type="ECO:0000256" key="3">
    <source>
        <dbReference type="ARBA" id="ARBA00022801"/>
    </source>
</evidence>
<dbReference type="PANTHER" id="PTHR11240">
    <property type="entry name" value="RIBONUCLEASE T2"/>
    <property type="match status" value="1"/>
</dbReference>
<reference evidence="6 7" key="1">
    <citation type="submission" date="2024-12" db="EMBL/GenBank/DDBJ databases">
        <title>The unique morphological basis and parallel evolutionary history of personate flowers in Penstemon.</title>
        <authorList>
            <person name="Depatie T.H."/>
            <person name="Wessinger C.A."/>
        </authorList>
    </citation>
    <scope>NUCLEOTIDE SEQUENCE [LARGE SCALE GENOMIC DNA]</scope>
    <source>
        <strain evidence="6">WTNN_2</strain>
        <tissue evidence="6">Leaf</tissue>
    </source>
</reference>
<organism evidence="6 7">
    <name type="scientific">Penstemon smallii</name>
    <dbReference type="NCBI Taxonomy" id="265156"/>
    <lineage>
        <taxon>Eukaryota</taxon>
        <taxon>Viridiplantae</taxon>
        <taxon>Streptophyta</taxon>
        <taxon>Embryophyta</taxon>
        <taxon>Tracheophyta</taxon>
        <taxon>Spermatophyta</taxon>
        <taxon>Magnoliopsida</taxon>
        <taxon>eudicotyledons</taxon>
        <taxon>Gunneridae</taxon>
        <taxon>Pentapetalae</taxon>
        <taxon>asterids</taxon>
        <taxon>lamiids</taxon>
        <taxon>Lamiales</taxon>
        <taxon>Plantaginaceae</taxon>
        <taxon>Cheloneae</taxon>
        <taxon>Penstemon</taxon>
    </lineage>
</organism>
<dbReference type="GO" id="GO:0016787">
    <property type="term" value="F:hydrolase activity"/>
    <property type="evidence" value="ECO:0007669"/>
    <property type="project" value="UniProtKB-KW"/>
</dbReference>
<dbReference type="EMBL" id="JBJXBP010000008">
    <property type="protein sequence ID" value="KAL3812973.1"/>
    <property type="molecule type" value="Genomic_DNA"/>
</dbReference>
<comment type="similarity">
    <text evidence="1 4">Belongs to the RNase T2 family.</text>
</comment>
<name>A0ABD3RJ24_9LAMI</name>
<feature type="chain" id="PRO_5044833187" evidence="5">
    <location>
        <begin position="24"/>
        <end position="196"/>
    </location>
</feature>
<feature type="signal peptide" evidence="5">
    <location>
        <begin position="1"/>
        <end position="23"/>
    </location>
</feature>
<dbReference type="InterPro" id="IPR018188">
    <property type="entry name" value="RNase_T2_His_AS_1"/>
</dbReference>
<dbReference type="Proteomes" id="UP001634393">
    <property type="component" value="Unassembled WGS sequence"/>
</dbReference>
<dbReference type="AlphaFoldDB" id="A0ABD3RJ24"/>
<evidence type="ECO:0000256" key="2">
    <source>
        <dbReference type="ARBA" id="ARBA00022759"/>
    </source>
</evidence>
<evidence type="ECO:0000313" key="7">
    <source>
        <dbReference type="Proteomes" id="UP001634393"/>
    </source>
</evidence>
<proteinExistence type="inferred from homology"/>
<dbReference type="Gene3D" id="3.90.730.10">
    <property type="entry name" value="Ribonuclease T2-like"/>
    <property type="match status" value="1"/>
</dbReference>
<dbReference type="PANTHER" id="PTHR11240:SF22">
    <property type="entry name" value="RIBONUCLEASE T2"/>
    <property type="match status" value="1"/>
</dbReference>